<evidence type="ECO:0000313" key="2">
    <source>
        <dbReference type="Proteomes" id="UP000557688"/>
    </source>
</evidence>
<name>A0A839UYI6_9PROT</name>
<reference evidence="1 2" key="1">
    <citation type="submission" date="2020-08" db="EMBL/GenBank/DDBJ databases">
        <title>Genomic Encyclopedia of Type Strains, Phase III (KMG-III): the genomes of soil and plant-associated and newly described type strains.</title>
        <authorList>
            <person name="Whitman W."/>
        </authorList>
    </citation>
    <scope>NUCLEOTIDE SEQUENCE [LARGE SCALE GENOMIC DNA]</scope>
    <source>
        <strain evidence="1 2">CECT 8088</strain>
    </source>
</reference>
<gene>
    <name evidence="1" type="ORF">FHR90_003273</name>
</gene>
<dbReference type="RefSeq" id="WP_183275538.1">
    <property type="nucleotide sequence ID" value="NZ_JABXXQ010000048.1"/>
</dbReference>
<dbReference type="AlphaFoldDB" id="A0A839UYI6"/>
<protein>
    <submittedName>
        <fullName evidence="1">Uncharacterized protein</fullName>
    </submittedName>
</protein>
<sequence length="155" mass="17639">MLDFENTGIALLSLIVSALSLRRTYTSERRLVREDLRVSTKIGDDRHSGVPMFLEVQIVNHGFPDTHIFEPDVTRGSTKTTPYPNLRTVPGLRFPLPIARSQAITLRYRLSELEEAKGPDRSSAIFSFWVKTTLGNEFRGSSDFLDFPVILREQE</sequence>
<organism evidence="1 2">
    <name type="scientific">Endobacter medicaginis</name>
    <dbReference type="NCBI Taxonomy" id="1181271"/>
    <lineage>
        <taxon>Bacteria</taxon>
        <taxon>Pseudomonadati</taxon>
        <taxon>Pseudomonadota</taxon>
        <taxon>Alphaproteobacteria</taxon>
        <taxon>Acetobacterales</taxon>
        <taxon>Acetobacteraceae</taxon>
        <taxon>Endobacter</taxon>
    </lineage>
</organism>
<keyword evidence="2" id="KW-1185">Reference proteome</keyword>
<dbReference type="Proteomes" id="UP000557688">
    <property type="component" value="Unassembled WGS sequence"/>
</dbReference>
<dbReference type="EMBL" id="JACHXV010000030">
    <property type="protein sequence ID" value="MBB3175418.1"/>
    <property type="molecule type" value="Genomic_DNA"/>
</dbReference>
<proteinExistence type="predicted"/>
<comment type="caution">
    <text evidence="1">The sequence shown here is derived from an EMBL/GenBank/DDBJ whole genome shotgun (WGS) entry which is preliminary data.</text>
</comment>
<evidence type="ECO:0000313" key="1">
    <source>
        <dbReference type="EMBL" id="MBB3175418.1"/>
    </source>
</evidence>
<accession>A0A839UYI6</accession>